<dbReference type="GO" id="GO:0008483">
    <property type="term" value="F:transaminase activity"/>
    <property type="evidence" value="ECO:0007669"/>
    <property type="project" value="UniProtKB-KW"/>
</dbReference>
<feature type="domain" description="Aminotransferase class I/classII large" evidence="6">
    <location>
        <begin position="36"/>
        <end position="340"/>
    </location>
</feature>
<name>A0A418VRC8_RHOPL</name>
<evidence type="ECO:0000313" key="7">
    <source>
        <dbReference type="EMBL" id="RJF78905.1"/>
    </source>
</evidence>
<evidence type="ECO:0000259" key="6">
    <source>
        <dbReference type="Pfam" id="PF00155"/>
    </source>
</evidence>
<dbReference type="InterPro" id="IPR015421">
    <property type="entry name" value="PyrdxlP-dep_Trfase_major"/>
</dbReference>
<evidence type="ECO:0000256" key="1">
    <source>
        <dbReference type="ARBA" id="ARBA00001933"/>
    </source>
</evidence>
<organism evidence="7 8">
    <name type="scientific">Rhodopseudomonas palustris</name>
    <dbReference type="NCBI Taxonomy" id="1076"/>
    <lineage>
        <taxon>Bacteria</taxon>
        <taxon>Pseudomonadati</taxon>
        <taxon>Pseudomonadota</taxon>
        <taxon>Alphaproteobacteria</taxon>
        <taxon>Hyphomicrobiales</taxon>
        <taxon>Nitrobacteraceae</taxon>
        <taxon>Rhodopseudomonas</taxon>
    </lineage>
</organism>
<dbReference type="SUPFAM" id="SSF53383">
    <property type="entry name" value="PLP-dependent transferases"/>
    <property type="match status" value="1"/>
</dbReference>
<evidence type="ECO:0000313" key="8">
    <source>
        <dbReference type="Proteomes" id="UP000285523"/>
    </source>
</evidence>
<reference evidence="7 8" key="1">
    <citation type="submission" date="2018-09" db="EMBL/GenBank/DDBJ databases">
        <title>Draft genome sequence of Rhodopseudomonas palustris 2.1.18.</title>
        <authorList>
            <person name="Robertson S.L."/>
            <person name="Meyer T.E."/>
            <person name="Kyndt J.A."/>
        </authorList>
    </citation>
    <scope>NUCLEOTIDE SEQUENCE [LARGE SCALE GENOMIC DNA]</scope>
    <source>
        <strain evidence="7 8">2.1.18</strain>
    </source>
</reference>
<dbReference type="Gene3D" id="3.40.640.10">
    <property type="entry name" value="Type I PLP-dependent aspartate aminotransferase-like (Major domain)"/>
    <property type="match status" value="1"/>
</dbReference>
<evidence type="ECO:0000256" key="4">
    <source>
        <dbReference type="ARBA" id="ARBA00022898"/>
    </source>
</evidence>
<evidence type="ECO:0000256" key="3">
    <source>
        <dbReference type="ARBA" id="ARBA00022679"/>
    </source>
</evidence>
<comment type="cofactor">
    <cofactor evidence="1 5">
        <name>pyridoxal 5'-phosphate</name>
        <dbReference type="ChEBI" id="CHEBI:597326"/>
    </cofactor>
</comment>
<dbReference type="Gene3D" id="3.90.1150.10">
    <property type="entry name" value="Aspartate Aminotransferase, domain 1"/>
    <property type="match status" value="1"/>
</dbReference>
<dbReference type="Pfam" id="PF00155">
    <property type="entry name" value="Aminotran_1_2"/>
    <property type="match status" value="1"/>
</dbReference>
<proteinExistence type="inferred from homology"/>
<dbReference type="PANTHER" id="PTHR42885:SF2">
    <property type="entry name" value="HISTIDINOL-PHOSPHATE AMINOTRANSFERASE"/>
    <property type="match status" value="1"/>
</dbReference>
<dbReference type="PROSITE" id="PS00599">
    <property type="entry name" value="AA_TRANSFER_CLASS_2"/>
    <property type="match status" value="1"/>
</dbReference>
<dbReference type="OrthoDB" id="9809616at2"/>
<dbReference type="PANTHER" id="PTHR42885">
    <property type="entry name" value="HISTIDINOL-PHOSPHATE AMINOTRANSFERASE-RELATED"/>
    <property type="match status" value="1"/>
</dbReference>
<evidence type="ECO:0000256" key="2">
    <source>
        <dbReference type="ARBA" id="ARBA00022576"/>
    </source>
</evidence>
<dbReference type="InterPro" id="IPR015424">
    <property type="entry name" value="PyrdxlP-dep_Trfase"/>
</dbReference>
<protein>
    <submittedName>
        <fullName evidence="7">Histidinol-phosphate aminotransferase family protein</fullName>
    </submittedName>
</protein>
<dbReference type="EMBL" id="QYYD01000001">
    <property type="protein sequence ID" value="RJF78905.1"/>
    <property type="molecule type" value="Genomic_DNA"/>
</dbReference>
<comment type="caution">
    <text evidence="7">The sequence shown here is derived from an EMBL/GenBank/DDBJ whole genome shotgun (WGS) entry which is preliminary data.</text>
</comment>
<dbReference type="InterPro" id="IPR001917">
    <property type="entry name" value="Aminotrans_II_pyridoxalP_BS"/>
</dbReference>
<dbReference type="Proteomes" id="UP000285523">
    <property type="component" value="Unassembled WGS sequence"/>
</dbReference>
<dbReference type="AlphaFoldDB" id="A0A418VRC8"/>
<dbReference type="InterPro" id="IPR015422">
    <property type="entry name" value="PyrdxlP-dep_Trfase_small"/>
</dbReference>
<keyword evidence="2 7" id="KW-0032">Aminotransferase</keyword>
<accession>A0A418VRC8</accession>
<evidence type="ECO:0000256" key="5">
    <source>
        <dbReference type="RuleBase" id="RU003693"/>
    </source>
</evidence>
<keyword evidence="3 7" id="KW-0808">Transferase</keyword>
<dbReference type="InterPro" id="IPR004839">
    <property type="entry name" value="Aminotransferase_I/II_large"/>
</dbReference>
<dbReference type="CDD" id="cd00609">
    <property type="entry name" value="AAT_like"/>
    <property type="match status" value="1"/>
</dbReference>
<dbReference type="GO" id="GO:0030170">
    <property type="term" value="F:pyridoxal phosphate binding"/>
    <property type="evidence" value="ECO:0007669"/>
    <property type="project" value="InterPro"/>
</dbReference>
<comment type="similarity">
    <text evidence="5">Belongs to the class-II pyridoxal-phosphate-dependent aminotransferase family.</text>
</comment>
<keyword evidence="4 5" id="KW-0663">Pyridoxal phosphate</keyword>
<gene>
    <name evidence="7" type="ORF">D4Q52_01795</name>
</gene>
<sequence length="374" mass="41313">MMVSVAAPALVENEPYTPGLSSEYVSNKFGVALAEIAKLGSAENPFGPSPKAFDAVQKGQARLSLYPEWTSKSLRAAIGKKYGFDEDCVVCGSGETEVISFILRAYAGQDDKVLMYEPCFPIYHMFSENEGRTAVGVPMGPDFDFAIDSYIAKMQEVKPKIAFLTNPHSPSGRLMTDDQIRAVAKAAGDDTLVVLDEAYIHFTQTQGGMHLTREFSNLIVLRTFSKAFGLAGLRLGFGIAANKQLITPLLNIKPTWNLGPMQVEAGIAALDDDEHVDRTVAMIAEMRDYLYGQLKGLNRFRIVPDSKSNFFLIEVLDADLDSTKVFEELLKRGVIVKDGSVSFRGLGKRYLRSDFSLKKHMDRLIWALKEIDAS</sequence>